<keyword evidence="6" id="KW-0732">Signal</keyword>
<dbReference type="SUPFAM" id="SSF143800">
    <property type="entry name" value="L28p-like"/>
    <property type="match status" value="1"/>
</dbReference>
<dbReference type="HAMAP" id="MF_00373">
    <property type="entry name" value="Ribosomal_bL28"/>
    <property type="match status" value="1"/>
</dbReference>
<evidence type="ECO:0000256" key="6">
    <source>
        <dbReference type="SAM" id="SignalP"/>
    </source>
</evidence>
<keyword evidence="2" id="KW-0689">Ribosomal protein</keyword>
<evidence type="ECO:0000256" key="2">
    <source>
        <dbReference type="ARBA" id="ARBA00022980"/>
    </source>
</evidence>
<dbReference type="Gene3D" id="2.30.170.40">
    <property type="entry name" value="Ribosomal protein L28/L24"/>
    <property type="match status" value="1"/>
</dbReference>
<proteinExistence type="inferred from homology"/>
<evidence type="ECO:0000313" key="9">
    <source>
        <dbReference type="Proteomes" id="UP000039324"/>
    </source>
</evidence>
<evidence type="ECO:0000256" key="5">
    <source>
        <dbReference type="ARBA" id="ARBA00035269"/>
    </source>
</evidence>
<feature type="signal peptide" evidence="6">
    <location>
        <begin position="1"/>
        <end position="18"/>
    </location>
</feature>
<dbReference type="GO" id="GO:0003735">
    <property type="term" value="F:structural constituent of ribosome"/>
    <property type="evidence" value="ECO:0007669"/>
    <property type="project" value="InterPro"/>
</dbReference>
<dbReference type="InterPro" id="IPR001383">
    <property type="entry name" value="Ribosomal_bL28_bact-type"/>
</dbReference>
<sequence>MLWWCVLPLPWAWRSARGAFLHRSVRRCGGRRAAMSSIKSAMLMMRAIPGRASRALYGGKQKLFGNNVSHSNRKTRRCWNPNVQNKRFYSDILGHNLRLRVTTHVMRCIDKYGGFDNYILKMKEKHLASPLALNIKQRLLAKLEENQANVPPASSGPT</sequence>
<keyword evidence="8" id="KW-0496">Mitochondrion</keyword>
<keyword evidence="3" id="KW-0687">Ribonucleoprotein</keyword>
<dbReference type="NCBIfam" id="TIGR00009">
    <property type="entry name" value="L28"/>
    <property type="match status" value="1"/>
</dbReference>
<dbReference type="AlphaFoldDB" id="A0A0G4J8Q3"/>
<dbReference type="GO" id="GO:0005762">
    <property type="term" value="C:mitochondrial large ribosomal subunit"/>
    <property type="evidence" value="ECO:0007669"/>
    <property type="project" value="TreeGrafter"/>
</dbReference>
<reference evidence="8 10" key="2">
    <citation type="submission" date="2018-03" db="EMBL/GenBank/DDBJ databases">
        <authorList>
            <person name="Fogelqvist J."/>
        </authorList>
    </citation>
    <scope>NUCLEOTIDE SEQUENCE [LARGE SCALE GENOMIC DNA]</scope>
</reference>
<dbReference type="OrthoDB" id="361870at2759"/>
<protein>
    <recommendedName>
        <fullName evidence="4">Large ribosomal subunit protein bL28c</fullName>
    </recommendedName>
    <alternativeName>
        <fullName evidence="5">Large ribosomal subunit protein bL28m</fullName>
    </alternativeName>
</protein>
<dbReference type="PANTHER" id="PTHR13528:SF2">
    <property type="entry name" value="LARGE RIBOSOMAL SUBUNIT PROTEIN BL28M"/>
    <property type="match status" value="1"/>
</dbReference>
<dbReference type="InterPro" id="IPR026569">
    <property type="entry name" value="Ribosomal_bL28"/>
</dbReference>
<dbReference type="FunFam" id="2.30.170.40:FF:000003">
    <property type="entry name" value="54S ribosomal protein L24"/>
    <property type="match status" value="1"/>
</dbReference>
<evidence type="ECO:0000256" key="3">
    <source>
        <dbReference type="ARBA" id="ARBA00023274"/>
    </source>
</evidence>
<dbReference type="EMBL" id="CDSF01000155">
    <property type="protein sequence ID" value="CEP03912.1"/>
    <property type="molecule type" value="Genomic_DNA"/>
</dbReference>
<dbReference type="InterPro" id="IPR037147">
    <property type="entry name" value="Ribosomal_bL28_sf"/>
</dbReference>
<feature type="chain" id="PRO_5036293226" description="Large ribosomal subunit protein bL28c" evidence="6">
    <location>
        <begin position="19"/>
        <end position="158"/>
    </location>
</feature>
<keyword evidence="9" id="KW-1185">Reference proteome</keyword>
<evidence type="ECO:0000256" key="4">
    <source>
        <dbReference type="ARBA" id="ARBA00035265"/>
    </source>
</evidence>
<geneLocation type="mitochondrion" evidence="8"/>
<dbReference type="EMBL" id="OVEO01000012">
    <property type="protein sequence ID" value="SPQ99873.1"/>
    <property type="molecule type" value="Genomic_DNA"/>
</dbReference>
<evidence type="ECO:0000256" key="1">
    <source>
        <dbReference type="ARBA" id="ARBA00008760"/>
    </source>
</evidence>
<dbReference type="GO" id="GO:0006412">
    <property type="term" value="P:translation"/>
    <property type="evidence" value="ECO:0007669"/>
    <property type="project" value="InterPro"/>
</dbReference>
<evidence type="ECO:0000313" key="10">
    <source>
        <dbReference type="Proteomes" id="UP000290189"/>
    </source>
</evidence>
<evidence type="ECO:0000313" key="7">
    <source>
        <dbReference type="EMBL" id="CEP03912.1"/>
    </source>
</evidence>
<dbReference type="Proteomes" id="UP000290189">
    <property type="component" value="Unassembled WGS sequence"/>
</dbReference>
<name>A0A0G4J8Q3_PLABS</name>
<gene>
    <name evidence="7" type="ORF">PBRA_003519</name>
    <name evidence="8" type="ORF">PLBR_LOCUS7088</name>
</gene>
<reference evidence="7 9" key="1">
    <citation type="submission" date="2015-02" db="EMBL/GenBank/DDBJ databases">
        <authorList>
            <person name="Chooi Y.-H."/>
        </authorList>
    </citation>
    <scope>NUCLEOTIDE SEQUENCE [LARGE SCALE GENOMIC DNA]</scope>
    <source>
        <strain evidence="7">E3</strain>
    </source>
</reference>
<dbReference type="STRING" id="37360.A0A0G4J8Q3"/>
<organism evidence="7 9">
    <name type="scientific">Plasmodiophora brassicae</name>
    <name type="common">Clubroot disease agent</name>
    <dbReference type="NCBI Taxonomy" id="37360"/>
    <lineage>
        <taxon>Eukaryota</taxon>
        <taxon>Sar</taxon>
        <taxon>Rhizaria</taxon>
        <taxon>Endomyxa</taxon>
        <taxon>Phytomyxea</taxon>
        <taxon>Plasmodiophorida</taxon>
        <taxon>Plasmodiophoridae</taxon>
        <taxon>Plasmodiophora</taxon>
    </lineage>
</organism>
<dbReference type="PANTHER" id="PTHR13528">
    <property type="entry name" value="39S RIBOSOMAL PROTEIN L28, MITOCHONDRIAL"/>
    <property type="match status" value="1"/>
</dbReference>
<comment type="similarity">
    <text evidence="1">Belongs to the bacterial ribosomal protein bL28 family.</text>
</comment>
<dbReference type="InterPro" id="IPR034704">
    <property type="entry name" value="Ribosomal_bL28/bL31-like_sf"/>
</dbReference>
<dbReference type="Pfam" id="PF00830">
    <property type="entry name" value="Ribosomal_L28"/>
    <property type="match status" value="1"/>
</dbReference>
<dbReference type="OMA" id="FTTHAMR"/>
<dbReference type="Proteomes" id="UP000039324">
    <property type="component" value="Unassembled WGS sequence"/>
</dbReference>
<evidence type="ECO:0000313" key="8">
    <source>
        <dbReference type="EMBL" id="SPQ99873.1"/>
    </source>
</evidence>
<accession>A0A0G4J8Q3</accession>